<keyword evidence="3" id="KW-1185">Reference proteome</keyword>
<proteinExistence type="predicted"/>
<dbReference type="EMBL" id="WIXE01004398">
    <property type="protein sequence ID" value="KAK5983074.1"/>
    <property type="molecule type" value="Genomic_DNA"/>
</dbReference>
<evidence type="ECO:0008006" key="4">
    <source>
        <dbReference type="Google" id="ProtNLM"/>
    </source>
</evidence>
<sequence>MLSLLGIDRHALFGAYGMRRALLAAVLIATTHAAVFTEGGALGDVVYPGEYDYPKSNAFLDASDPDEGIQEWYPKQDLHNTKARDVRNSEELDEELAEILQQLAQQKEQLKPEDTGESTTFFEEFILEPKNFAFASLLSSSTSIYHSV</sequence>
<protein>
    <recommendedName>
        <fullName evidence="4">Secreted protein</fullName>
    </recommendedName>
</protein>
<feature type="signal peptide" evidence="1">
    <location>
        <begin position="1"/>
        <end position="33"/>
    </location>
</feature>
<evidence type="ECO:0000313" key="3">
    <source>
        <dbReference type="Proteomes" id="UP001331761"/>
    </source>
</evidence>
<accession>A0AAN8J315</accession>
<organism evidence="2 3">
    <name type="scientific">Trichostrongylus colubriformis</name>
    <name type="common">Black scour worm</name>
    <dbReference type="NCBI Taxonomy" id="6319"/>
    <lineage>
        <taxon>Eukaryota</taxon>
        <taxon>Metazoa</taxon>
        <taxon>Ecdysozoa</taxon>
        <taxon>Nematoda</taxon>
        <taxon>Chromadorea</taxon>
        <taxon>Rhabditida</taxon>
        <taxon>Rhabditina</taxon>
        <taxon>Rhabditomorpha</taxon>
        <taxon>Strongyloidea</taxon>
        <taxon>Trichostrongylidae</taxon>
        <taxon>Trichostrongylus</taxon>
    </lineage>
</organism>
<feature type="chain" id="PRO_5042880921" description="Secreted protein" evidence="1">
    <location>
        <begin position="34"/>
        <end position="148"/>
    </location>
</feature>
<dbReference type="AlphaFoldDB" id="A0AAN8J315"/>
<name>A0AAN8J315_TRICO</name>
<reference evidence="2 3" key="1">
    <citation type="submission" date="2019-10" db="EMBL/GenBank/DDBJ databases">
        <title>Assembly and Annotation for the nematode Trichostrongylus colubriformis.</title>
        <authorList>
            <person name="Martin J."/>
        </authorList>
    </citation>
    <scope>NUCLEOTIDE SEQUENCE [LARGE SCALE GENOMIC DNA]</scope>
    <source>
        <strain evidence="2">G859</strain>
        <tissue evidence="2">Whole worm</tissue>
    </source>
</reference>
<evidence type="ECO:0000256" key="1">
    <source>
        <dbReference type="SAM" id="SignalP"/>
    </source>
</evidence>
<dbReference type="Proteomes" id="UP001331761">
    <property type="component" value="Unassembled WGS sequence"/>
</dbReference>
<gene>
    <name evidence="2" type="ORF">GCK32_017043</name>
</gene>
<comment type="caution">
    <text evidence="2">The sequence shown here is derived from an EMBL/GenBank/DDBJ whole genome shotgun (WGS) entry which is preliminary data.</text>
</comment>
<keyword evidence="1" id="KW-0732">Signal</keyword>
<evidence type="ECO:0000313" key="2">
    <source>
        <dbReference type="EMBL" id="KAK5983074.1"/>
    </source>
</evidence>